<feature type="transmembrane region" description="Helical" evidence="5">
    <location>
        <begin position="253"/>
        <end position="269"/>
    </location>
</feature>
<dbReference type="InterPro" id="IPR051679">
    <property type="entry name" value="DASS-Related_Transporters"/>
</dbReference>
<dbReference type="AlphaFoldDB" id="A0A2T4PSV1"/>
<feature type="transmembrane region" description="Helical" evidence="5">
    <location>
        <begin position="370"/>
        <end position="386"/>
    </location>
</feature>
<keyword evidence="3 5" id="KW-1133">Transmembrane helix</keyword>
<organism evidence="6 7">
    <name type="scientific">Mammaliicoccus vitulinus</name>
    <dbReference type="NCBI Taxonomy" id="71237"/>
    <lineage>
        <taxon>Bacteria</taxon>
        <taxon>Bacillati</taxon>
        <taxon>Bacillota</taxon>
        <taxon>Bacilli</taxon>
        <taxon>Bacillales</taxon>
        <taxon>Staphylococcaceae</taxon>
        <taxon>Mammaliicoccus</taxon>
    </lineage>
</organism>
<accession>A0A2T4PSV1</accession>
<dbReference type="PANTHER" id="PTHR43652">
    <property type="entry name" value="BASIC AMINO ACID ANTIPORTER YFCC-RELATED"/>
    <property type="match status" value="1"/>
</dbReference>
<feature type="transmembrane region" description="Helical" evidence="5">
    <location>
        <begin position="275"/>
        <end position="295"/>
    </location>
</feature>
<dbReference type="Proteomes" id="UP000241209">
    <property type="component" value="Unassembled WGS sequence"/>
</dbReference>
<name>A0A2T4PSV1_9STAP</name>
<evidence type="ECO:0000256" key="2">
    <source>
        <dbReference type="ARBA" id="ARBA00022692"/>
    </source>
</evidence>
<feature type="transmembrane region" description="Helical" evidence="5">
    <location>
        <begin position="79"/>
        <end position="99"/>
    </location>
</feature>
<dbReference type="GO" id="GO:0022857">
    <property type="term" value="F:transmembrane transporter activity"/>
    <property type="evidence" value="ECO:0007669"/>
    <property type="project" value="InterPro"/>
</dbReference>
<sequence>MTNKQLIYLCLYFVFSIVVFLYADLPYLGQLSLIVFVLSLGLFLLTNMPAGLSAFIALVIGIVLGIPEKVLFESLNEQVVWLMIGAFMIGAAVEISGLLDRLIHWIGDKCHTENKMNLFLFMIVQLISILVPSTSGRAASMLPIYKAFSTRFQSNQKYFALLIPVLILMGANLTLIGAGSHIVGIGLLKGQTNETISYVDFLIWGSPFGIIMGLISLIVIKKMFFIKNDINDQPILNNVKRTRSPLSVKEQKTLLYLLITISLWITESIHGFDIAFITIAMSIVMMTPNVGVISWKQGLQSVSWSLIFFVAGATALGELLVSYKVIQYIQENLFGYLSQFENINVQVILLIIVIITVTSHLYVTSHTTRAVVFVPLFLLFSDMFNLNPVAVVFITLMGTNYCVTFPVSSKALLLFYEQDKKPFKNKDLAKVSSILMPIYMLIMIACYYFWWQYTGLSLR</sequence>
<keyword evidence="2 5" id="KW-0812">Transmembrane</keyword>
<evidence type="ECO:0000313" key="7">
    <source>
        <dbReference type="Proteomes" id="UP000241209"/>
    </source>
</evidence>
<evidence type="ECO:0000256" key="5">
    <source>
        <dbReference type="SAM" id="Phobius"/>
    </source>
</evidence>
<dbReference type="GO" id="GO:0005886">
    <property type="term" value="C:plasma membrane"/>
    <property type="evidence" value="ECO:0007669"/>
    <property type="project" value="TreeGrafter"/>
</dbReference>
<protein>
    <submittedName>
        <fullName evidence="6">Anion:sodium symporter</fullName>
    </submittedName>
</protein>
<dbReference type="Pfam" id="PF00939">
    <property type="entry name" value="Na_sulph_symp"/>
    <property type="match status" value="1"/>
</dbReference>
<evidence type="ECO:0000256" key="3">
    <source>
        <dbReference type="ARBA" id="ARBA00022989"/>
    </source>
</evidence>
<reference evidence="6 7" key="1">
    <citation type="journal article" date="2016" name="Front. Microbiol.">
        <title>Comprehensive Phylogenetic Analysis of Bovine Non-aureus Staphylococci Species Based on Whole-Genome Sequencing.</title>
        <authorList>
            <person name="Naushad S."/>
            <person name="Barkema H.W."/>
            <person name="Luby C."/>
            <person name="Condas L.A."/>
            <person name="Nobrega D.B."/>
            <person name="Carson D.A."/>
            <person name="De Buck J."/>
        </authorList>
    </citation>
    <scope>NUCLEOTIDE SEQUENCE [LARGE SCALE GENOMIC DNA]</scope>
    <source>
        <strain evidence="6 7">SNUC 2204</strain>
    </source>
</reference>
<feature type="transmembrane region" description="Helical" evidence="5">
    <location>
        <begin position="6"/>
        <end position="23"/>
    </location>
</feature>
<dbReference type="PANTHER" id="PTHR43652:SF2">
    <property type="entry name" value="BASIC AMINO ACID ANTIPORTER YFCC-RELATED"/>
    <property type="match status" value="1"/>
</dbReference>
<evidence type="ECO:0000313" key="6">
    <source>
        <dbReference type="EMBL" id="PTI29438.1"/>
    </source>
</evidence>
<feature type="transmembrane region" description="Helical" evidence="5">
    <location>
        <begin position="52"/>
        <end position="72"/>
    </location>
</feature>
<comment type="caution">
    <text evidence="6">The sequence shown here is derived from an EMBL/GenBank/DDBJ whole genome shotgun (WGS) entry which is preliminary data.</text>
</comment>
<comment type="subcellular location">
    <subcellularLocation>
        <location evidence="1">Membrane</location>
        <topology evidence="1">Multi-pass membrane protein</topology>
    </subcellularLocation>
</comment>
<proteinExistence type="predicted"/>
<feature type="transmembrane region" description="Helical" evidence="5">
    <location>
        <begin position="302"/>
        <end position="323"/>
    </location>
</feature>
<dbReference type="InterPro" id="IPR001898">
    <property type="entry name" value="SLC13A/DASS"/>
</dbReference>
<keyword evidence="4 5" id="KW-0472">Membrane</keyword>
<evidence type="ECO:0000256" key="4">
    <source>
        <dbReference type="ARBA" id="ARBA00023136"/>
    </source>
</evidence>
<feature type="transmembrane region" description="Helical" evidence="5">
    <location>
        <begin position="119"/>
        <end position="139"/>
    </location>
</feature>
<feature type="transmembrane region" description="Helical" evidence="5">
    <location>
        <begin position="428"/>
        <end position="450"/>
    </location>
</feature>
<dbReference type="STRING" id="1167632.GCA_000286335_00055"/>
<dbReference type="RefSeq" id="WP_107557073.1">
    <property type="nucleotide sequence ID" value="NZ_CANQVP010000003.1"/>
</dbReference>
<feature type="transmembrane region" description="Helical" evidence="5">
    <location>
        <begin position="343"/>
        <end position="363"/>
    </location>
</feature>
<feature type="transmembrane region" description="Helical" evidence="5">
    <location>
        <begin position="159"/>
        <end position="181"/>
    </location>
</feature>
<evidence type="ECO:0000256" key="1">
    <source>
        <dbReference type="ARBA" id="ARBA00004141"/>
    </source>
</evidence>
<gene>
    <name evidence="6" type="ORF">BU072_07960</name>
</gene>
<dbReference type="EMBL" id="PZFK01000014">
    <property type="protein sequence ID" value="PTI29438.1"/>
    <property type="molecule type" value="Genomic_DNA"/>
</dbReference>
<feature type="transmembrane region" description="Helical" evidence="5">
    <location>
        <begin position="201"/>
        <end position="220"/>
    </location>
</feature>